<evidence type="ECO:0000256" key="6">
    <source>
        <dbReference type="SAM" id="Phobius"/>
    </source>
</evidence>
<dbReference type="RefSeq" id="WP_381525384.1">
    <property type="nucleotide sequence ID" value="NZ_JBHULN010000013.1"/>
</dbReference>
<proteinExistence type="predicted"/>
<evidence type="ECO:0000256" key="4">
    <source>
        <dbReference type="ARBA" id="ARBA00022989"/>
    </source>
</evidence>
<organism evidence="8 9">
    <name type="scientific">Spirosoma soli</name>
    <dbReference type="NCBI Taxonomy" id="1770529"/>
    <lineage>
        <taxon>Bacteria</taxon>
        <taxon>Pseudomonadati</taxon>
        <taxon>Bacteroidota</taxon>
        <taxon>Cytophagia</taxon>
        <taxon>Cytophagales</taxon>
        <taxon>Cytophagaceae</taxon>
        <taxon>Spirosoma</taxon>
    </lineage>
</organism>
<evidence type="ECO:0000313" key="9">
    <source>
        <dbReference type="Proteomes" id="UP001597469"/>
    </source>
</evidence>
<evidence type="ECO:0000256" key="1">
    <source>
        <dbReference type="ARBA" id="ARBA00004651"/>
    </source>
</evidence>
<dbReference type="Pfam" id="PF13396">
    <property type="entry name" value="PLDc_N"/>
    <property type="match status" value="1"/>
</dbReference>
<feature type="domain" description="Cardiolipin synthase N-terminal" evidence="7">
    <location>
        <begin position="25"/>
        <end position="67"/>
    </location>
</feature>
<keyword evidence="4 6" id="KW-1133">Transmembrane helix</keyword>
<sequence length="72" mass="8063">MYTFMGLGGQELLIIFIALGVFTLLPIIALVDVIRSDFRGSNDKLIWVLVILFLNLIGALLYLIIGRNQRIA</sequence>
<dbReference type="Proteomes" id="UP001597469">
    <property type="component" value="Unassembled WGS sequence"/>
</dbReference>
<feature type="transmembrane region" description="Helical" evidence="6">
    <location>
        <begin position="12"/>
        <end position="34"/>
    </location>
</feature>
<comment type="caution">
    <text evidence="8">The sequence shown here is derived from an EMBL/GenBank/DDBJ whole genome shotgun (WGS) entry which is preliminary data.</text>
</comment>
<evidence type="ECO:0000256" key="2">
    <source>
        <dbReference type="ARBA" id="ARBA00022475"/>
    </source>
</evidence>
<evidence type="ECO:0000259" key="7">
    <source>
        <dbReference type="Pfam" id="PF13396"/>
    </source>
</evidence>
<comment type="subcellular location">
    <subcellularLocation>
        <location evidence="1">Cell membrane</location>
        <topology evidence="1">Multi-pass membrane protein</topology>
    </subcellularLocation>
</comment>
<gene>
    <name evidence="8" type="ORF">ACFSUS_19275</name>
</gene>
<keyword evidence="9" id="KW-1185">Reference proteome</keyword>
<reference evidence="9" key="1">
    <citation type="journal article" date="2019" name="Int. J. Syst. Evol. Microbiol.">
        <title>The Global Catalogue of Microorganisms (GCM) 10K type strain sequencing project: providing services to taxonomists for standard genome sequencing and annotation.</title>
        <authorList>
            <consortium name="The Broad Institute Genomics Platform"/>
            <consortium name="The Broad Institute Genome Sequencing Center for Infectious Disease"/>
            <person name="Wu L."/>
            <person name="Ma J."/>
        </authorList>
    </citation>
    <scope>NUCLEOTIDE SEQUENCE [LARGE SCALE GENOMIC DNA]</scope>
    <source>
        <strain evidence="9">KCTC 42805</strain>
    </source>
</reference>
<evidence type="ECO:0000256" key="5">
    <source>
        <dbReference type="ARBA" id="ARBA00023136"/>
    </source>
</evidence>
<protein>
    <submittedName>
        <fullName evidence="8">PLDc N-terminal domain-containing protein</fullName>
    </submittedName>
</protein>
<dbReference type="EMBL" id="JBHULN010000013">
    <property type="protein sequence ID" value="MFD2572791.1"/>
    <property type="molecule type" value="Genomic_DNA"/>
</dbReference>
<dbReference type="InterPro" id="IPR027379">
    <property type="entry name" value="CLS_N"/>
</dbReference>
<feature type="transmembrane region" description="Helical" evidence="6">
    <location>
        <begin position="46"/>
        <end position="65"/>
    </location>
</feature>
<keyword evidence="5 6" id="KW-0472">Membrane</keyword>
<evidence type="ECO:0000256" key="3">
    <source>
        <dbReference type="ARBA" id="ARBA00022692"/>
    </source>
</evidence>
<name>A0ABW5M8H2_9BACT</name>
<keyword evidence="3 6" id="KW-0812">Transmembrane</keyword>
<keyword evidence="2" id="KW-1003">Cell membrane</keyword>
<accession>A0ABW5M8H2</accession>
<evidence type="ECO:0000313" key="8">
    <source>
        <dbReference type="EMBL" id="MFD2572791.1"/>
    </source>
</evidence>